<keyword evidence="3" id="KW-1185">Reference proteome</keyword>
<evidence type="ECO:0000313" key="3">
    <source>
        <dbReference type="Proteomes" id="UP000325440"/>
    </source>
</evidence>
<keyword evidence="1" id="KW-0472">Membrane</keyword>
<gene>
    <name evidence="2" type="ORF">CINCED_3A004971</name>
</gene>
<feature type="non-terminal residue" evidence="2">
    <location>
        <position position="91"/>
    </location>
</feature>
<reference evidence="2 3" key="1">
    <citation type="submission" date="2019-08" db="EMBL/GenBank/DDBJ databases">
        <authorList>
            <person name="Alioto T."/>
            <person name="Alioto T."/>
            <person name="Gomez Garrido J."/>
        </authorList>
    </citation>
    <scope>NUCLEOTIDE SEQUENCE [LARGE SCALE GENOMIC DNA]</scope>
</reference>
<protein>
    <submittedName>
        <fullName evidence="2">Uncharacterized protein</fullName>
    </submittedName>
</protein>
<accession>A0A5E4NRP9</accession>
<feature type="non-terminal residue" evidence="2">
    <location>
        <position position="1"/>
    </location>
</feature>
<dbReference type="EMBL" id="CABPRJ010002446">
    <property type="protein sequence ID" value="VVC46196.1"/>
    <property type="molecule type" value="Genomic_DNA"/>
</dbReference>
<keyword evidence="1" id="KW-0812">Transmembrane</keyword>
<evidence type="ECO:0000256" key="1">
    <source>
        <dbReference type="SAM" id="Phobius"/>
    </source>
</evidence>
<sequence>AVTTEFSKSRITDQRSVLIRAQQNNFSRYPLMIICKMLYIIIYFIIIILILSIFPNSYKIITLLGWTIYSRARLGGEGTRARSVKPTGSRH</sequence>
<dbReference type="Proteomes" id="UP000325440">
    <property type="component" value="Unassembled WGS sequence"/>
</dbReference>
<organism evidence="2 3">
    <name type="scientific">Cinara cedri</name>
    <dbReference type="NCBI Taxonomy" id="506608"/>
    <lineage>
        <taxon>Eukaryota</taxon>
        <taxon>Metazoa</taxon>
        <taxon>Ecdysozoa</taxon>
        <taxon>Arthropoda</taxon>
        <taxon>Hexapoda</taxon>
        <taxon>Insecta</taxon>
        <taxon>Pterygota</taxon>
        <taxon>Neoptera</taxon>
        <taxon>Paraneoptera</taxon>
        <taxon>Hemiptera</taxon>
        <taxon>Sternorrhyncha</taxon>
        <taxon>Aphidomorpha</taxon>
        <taxon>Aphidoidea</taxon>
        <taxon>Aphididae</taxon>
        <taxon>Lachninae</taxon>
        <taxon>Cinara</taxon>
    </lineage>
</organism>
<dbReference type="AlphaFoldDB" id="A0A5E4NRP9"/>
<feature type="transmembrane region" description="Helical" evidence="1">
    <location>
        <begin position="31"/>
        <end position="54"/>
    </location>
</feature>
<name>A0A5E4NRP9_9HEMI</name>
<evidence type="ECO:0000313" key="2">
    <source>
        <dbReference type="EMBL" id="VVC46196.1"/>
    </source>
</evidence>
<proteinExistence type="predicted"/>
<keyword evidence="1" id="KW-1133">Transmembrane helix</keyword>